<name>A0A0H5BH56_9EUKA</name>
<feature type="transmembrane region" description="Helical" evidence="1">
    <location>
        <begin position="285"/>
        <end position="312"/>
    </location>
</feature>
<sequence>MLYIDLFYKMLNLANIILIFYKNFNKILKKDFIKFYSKFYSKKYFFFFTFGSSIYSSFLKSINIFILDLDLDFFIIAPFYLKLKTFFDRNIFFKFYFYQKKNHINNYHMLKKINCLKLLLNFEFNQVNIDLQYIKIDNCIFLLKKINSNNNKWEIFIDTINIKKKINSLRSTMKMKKMIPNFFIFKNLINNFKDMLVINKNYKSIFGFVNGITIFIIMCKICRYYPFSYIIFLRYYILKYIFQKNVISFFFLKANTYPIGIKKIFFKKYFKKLTILKCLTPVRDFFLTSYNLSIQQASFFILLYITRLFFILSNFEVENAITTYFLKSYFTFMKISFRITCIIDYNNKKYIKKIKSIIKFFNIFSKFIFHKSFFKSTNTHKKNIIETYNITNNNKNYNKKNFIGQTYFIELQNIPNNKKKLSNSISVNVKIYKWKNIFMKNPKQTLL</sequence>
<feature type="transmembrane region" description="Helical" evidence="1">
    <location>
        <begin position="73"/>
        <end position="92"/>
    </location>
</feature>
<keyword evidence="1" id="KW-0472">Membrane</keyword>
<keyword evidence="2" id="KW-0542">Nucleomorph</keyword>
<proteinExistence type="predicted"/>
<feature type="transmembrane region" description="Helical" evidence="1">
    <location>
        <begin position="246"/>
        <end position="265"/>
    </location>
</feature>
<gene>
    <name evidence="2" type="primary">rpoF</name>
</gene>
<reference evidence="2" key="1">
    <citation type="journal article" date="2015" name="Genome Biol. Evol.">
        <title>Nucleomorph Genome Sequences of Two Chlorarachniophytes, Amorphochlora amoebiformis and Lotharella vacuolata.</title>
        <authorList>
            <person name="Suzuki S."/>
            <person name="Shirato S."/>
            <person name="Hirakawa Y."/>
            <person name="Ishida K."/>
        </authorList>
    </citation>
    <scope>NUCLEOTIDE SEQUENCE</scope>
    <source>
        <strain evidence="2">CCMP240</strain>
    </source>
</reference>
<feature type="transmembrane region" description="Helical" evidence="1">
    <location>
        <begin position="44"/>
        <end position="67"/>
    </location>
</feature>
<evidence type="ECO:0000313" key="2">
    <source>
        <dbReference type="EMBL" id="BAS01566.1"/>
    </source>
</evidence>
<feature type="transmembrane region" description="Helical" evidence="1">
    <location>
        <begin position="205"/>
        <end position="226"/>
    </location>
</feature>
<keyword evidence="1" id="KW-1133">Transmembrane helix</keyword>
<organism evidence="2">
    <name type="scientific">Lotharella vacuolata</name>
    <dbReference type="NCBI Taxonomy" id="74820"/>
    <lineage>
        <taxon>Eukaryota</taxon>
        <taxon>Sar</taxon>
        <taxon>Rhizaria</taxon>
        <taxon>Cercozoa</taxon>
        <taxon>Chlorarachniophyceae</taxon>
        <taxon>Lotharella</taxon>
    </lineage>
</organism>
<geneLocation type="nucleomorph" evidence="2"/>
<evidence type="ECO:0000256" key="1">
    <source>
        <dbReference type="SAM" id="Phobius"/>
    </source>
</evidence>
<dbReference type="EMBL" id="AB996600">
    <property type="protein sequence ID" value="BAS01566.1"/>
    <property type="molecule type" value="Genomic_DNA"/>
</dbReference>
<dbReference type="AlphaFoldDB" id="A0A0H5BH56"/>
<protein>
    <submittedName>
        <fullName evidence="2">RNA polymerase subunit F</fullName>
    </submittedName>
</protein>
<keyword evidence="1" id="KW-0812">Transmembrane</keyword>
<feature type="transmembrane region" description="Helical" evidence="1">
    <location>
        <begin position="324"/>
        <end position="345"/>
    </location>
</feature>
<accession>A0A0H5BH56</accession>